<dbReference type="InterPro" id="IPR016032">
    <property type="entry name" value="Sig_transdc_resp-reg_C-effctor"/>
</dbReference>
<dbReference type="EMBL" id="POTX01000036">
    <property type="protein sequence ID" value="PZF98663.1"/>
    <property type="molecule type" value="Genomic_DNA"/>
</dbReference>
<protein>
    <submittedName>
        <fullName evidence="5">DNA-binding response regulator</fullName>
    </submittedName>
</protein>
<dbReference type="SUPFAM" id="SSF52172">
    <property type="entry name" value="CheY-like"/>
    <property type="match status" value="1"/>
</dbReference>
<dbReference type="PANTHER" id="PTHR43214">
    <property type="entry name" value="TWO-COMPONENT RESPONSE REGULATOR"/>
    <property type="match status" value="1"/>
</dbReference>
<dbReference type="Pfam" id="PF00072">
    <property type="entry name" value="Response_reg"/>
    <property type="match status" value="1"/>
</dbReference>
<dbReference type="InterPro" id="IPR001789">
    <property type="entry name" value="Sig_transdc_resp-reg_receiver"/>
</dbReference>
<dbReference type="PROSITE" id="PS50110">
    <property type="entry name" value="RESPONSE_REGULATORY"/>
    <property type="match status" value="1"/>
</dbReference>
<proteinExistence type="predicted"/>
<dbReference type="OrthoDB" id="9808843at2"/>
<evidence type="ECO:0000256" key="4">
    <source>
        <dbReference type="ARBA" id="ARBA00023163"/>
    </source>
</evidence>
<evidence type="ECO:0000256" key="3">
    <source>
        <dbReference type="ARBA" id="ARBA00023125"/>
    </source>
</evidence>
<dbReference type="PROSITE" id="PS50043">
    <property type="entry name" value="HTH_LUXR_2"/>
    <property type="match status" value="1"/>
</dbReference>
<evidence type="ECO:0000313" key="6">
    <source>
        <dbReference type="Proteomes" id="UP000248627"/>
    </source>
</evidence>
<dbReference type="PANTHER" id="PTHR43214:SF24">
    <property type="entry name" value="TRANSCRIPTIONAL REGULATORY PROTEIN NARL-RELATED"/>
    <property type="match status" value="1"/>
</dbReference>
<dbReference type="SMART" id="SM00448">
    <property type="entry name" value="REC"/>
    <property type="match status" value="1"/>
</dbReference>
<keyword evidence="3 5" id="KW-0238">DNA-binding</keyword>
<keyword evidence="1" id="KW-0597">Phosphoprotein</keyword>
<evidence type="ECO:0000313" key="5">
    <source>
        <dbReference type="EMBL" id="PZF98663.1"/>
    </source>
</evidence>
<dbReference type="PROSITE" id="PS00622">
    <property type="entry name" value="HTH_LUXR_1"/>
    <property type="match status" value="1"/>
</dbReference>
<dbReference type="InterPro" id="IPR058245">
    <property type="entry name" value="NreC/VraR/RcsB-like_REC"/>
</dbReference>
<dbReference type="InterPro" id="IPR011006">
    <property type="entry name" value="CheY-like_superfamily"/>
</dbReference>
<dbReference type="SUPFAM" id="SSF46894">
    <property type="entry name" value="C-terminal effector domain of the bipartite response regulators"/>
    <property type="match status" value="1"/>
</dbReference>
<dbReference type="CDD" id="cd06170">
    <property type="entry name" value="LuxR_C_like"/>
    <property type="match status" value="1"/>
</dbReference>
<dbReference type="CDD" id="cd17535">
    <property type="entry name" value="REC_NarL-like"/>
    <property type="match status" value="1"/>
</dbReference>
<evidence type="ECO:0000256" key="2">
    <source>
        <dbReference type="ARBA" id="ARBA00023015"/>
    </source>
</evidence>
<keyword evidence="4" id="KW-0804">Transcription</keyword>
<dbReference type="GO" id="GO:0006355">
    <property type="term" value="P:regulation of DNA-templated transcription"/>
    <property type="evidence" value="ECO:0007669"/>
    <property type="project" value="InterPro"/>
</dbReference>
<dbReference type="Pfam" id="PF00196">
    <property type="entry name" value="GerE"/>
    <property type="match status" value="1"/>
</dbReference>
<evidence type="ECO:0000256" key="1">
    <source>
        <dbReference type="ARBA" id="ARBA00022553"/>
    </source>
</evidence>
<name>A0A2W2E106_9ACTN</name>
<dbReference type="SMART" id="SM00421">
    <property type="entry name" value="HTH_LUXR"/>
    <property type="match status" value="1"/>
</dbReference>
<dbReference type="InterPro" id="IPR039420">
    <property type="entry name" value="WalR-like"/>
</dbReference>
<organism evidence="5 6">
    <name type="scientific">Micromonospora endophytica</name>
    <dbReference type="NCBI Taxonomy" id="515350"/>
    <lineage>
        <taxon>Bacteria</taxon>
        <taxon>Bacillati</taxon>
        <taxon>Actinomycetota</taxon>
        <taxon>Actinomycetes</taxon>
        <taxon>Micromonosporales</taxon>
        <taxon>Micromonosporaceae</taxon>
        <taxon>Micromonospora</taxon>
    </lineage>
</organism>
<accession>A0A2W2E106</accession>
<sequence>MADVIRVLIVDDDPLVRVGLSLVLSASDDIEVVGEASDGAQAIEATGRLKPDLVLMDIRMSGMDGLSAAEALQASESPTAVVVITTFDTDEHILRALRAGAVGFLLKDTPPLEIIESVRRVAAGESMLSPPVIARLIDHVVRTGTDAGPPSADDRASRARTALARLTDREREVADAIGEGRSNAEISATLYMSVTTVKAYVSRILAKLRCTNRVQVAILVYEAKG</sequence>
<dbReference type="RefSeq" id="WP_111242646.1">
    <property type="nucleotide sequence ID" value="NZ_AP023358.1"/>
</dbReference>
<keyword evidence="2" id="KW-0805">Transcription regulation</keyword>
<reference evidence="5 6" key="1">
    <citation type="submission" date="2018-01" db="EMBL/GenBank/DDBJ databases">
        <title>Draft genome sequence of Jishengella endophytica.</title>
        <authorList>
            <person name="Sahin N."/>
            <person name="Ay H."/>
            <person name="Saygin H."/>
        </authorList>
    </citation>
    <scope>NUCLEOTIDE SEQUENCE [LARGE SCALE GENOMIC DNA]</scope>
    <source>
        <strain evidence="5 6">DSM 45430</strain>
    </source>
</reference>
<dbReference type="Gene3D" id="3.40.50.2300">
    <property type="match status" value="1"/>
</dbReference>
<dbReference type="InterPro" id="IPR000792">
    <property type="entry name" value="Tscrpt_reg_LuxR_C"/>
</dbReference>
<gene>
    <name evidence="5" type="ORF">C1I93_08260</name>
</gene>
<dbReference type="PRINTS" id="PR00038">
    <property type="entry name" value="HTHLUXR"/>
</dbReference>
<dbReference type="GO" id="GO:0003677">
    <property type="term" value="F:DNA binding"/>
    <property type="evidence" value="ECO:0007669"/>
    <property type="project" value="UniProtKB-KW"/>
</dbReference>
<comment type="caution">
    <text evidence="5">The sequence shown here is derived from an EMBL/GenBank/DDBJ whole genome shotgun (WGS) entry which is preliminary data.</text>
</comment>
<keyword evidence="6" id="KW-1185">Reference proteome</keyword>
<dbReference type="Proteomes" id="UP000248627">
    <property type="component" value="Unassembled WGS sequence"/>
</dbReference>
<dbReference type="GO" id="GO:0000160">
    <property type="term" value="P:phosphorelay signal transduction system"/>
    <property type="evidence" value="ECO:0007669"/>
    <property type="project" value="InterPro"/>
</dbReference>
<dbReference type="AlphaFoldDB" id="A0A2W2E106"/>